<organism evidence="2">
    <name type="scientific">marine sediment metagenome</name>
    <dbReference type="NCBI Taxonomy" id="412755"/>
    <lineage>
        <taxon>unclassified sequences</taxon>
        <taxon>metagenomes</taxon>
        <taxon>ecological metagenomes</taxon>
    </lineage>
</organism>
<feature type="transmembrane region" description="Helical" evidence="1">
    <location>
        <begin position="64"/>
        <end position="84"/>
    </location>
</feature>
<feature type="transmembrane region" description="Helical" evidence="1">
    <location>
        <begin position="96"/>
        <end position="117"/>
    </location>
</feature>
<feature type="transmembrane region" description="Helical" evidence="1">
    <location>
        <begin position="157"/>
        <end position="177"/>
    </location>
</feature>
<gene>
    <name evidence="2" type="ORF">LCGC14_3151670</name>
</gene>
<accession>A0A0F8YIB1</accession>
<protein>
    <submittedName>
        <fullName evidence="2">Uncharacterized protein</fullName>
    </submittedName>
</protein>
<reference evidence="2" key="1">
    <citation type="journal article" date="2015" name="Nature">
        <title>Complex archaea that bridge the gap between prokaryotes and eukaryotes.</title>
        <authorList>
            <person name="Spang A."/>
            <person name="Saw J.H."/>
            <person name="Jorgensen S.L."/>
            <person name="Zaremba-Niedzwiedzka K."/>
            <person name="Martijn J."/>
            <person name="Lind A.E."/>
            <person name="van Eijk R."/>
            <person name="Schleper C."/>
            <person name="Guy L."/>
            <person name="Ettema T.J."/>
        </authorList>
    </citation>
    <scope>NUCLEOTIDE SEQUENCE</scope>
</reference>
<feature type="transmembrane region" description="Helical" evidence="1">
    <location>
        <begin position="7"/>
        <end position="27"/>
    </location>
</feature>
<dbReference type="EMBL" id="LAZR01069396">
    <property type="protein sequence ID" value="KKK47786.1"/>
    <property type="molecule type" value="Genomic_DNA"/>
</dbReference>
<feature type="transmembrane region" description="Helical" evidence="1">
    <location>
        <begin position="228"/>
        <end position="248"/>
    </location>
</feature>
<evidence type="ECO:0000313" key="2">
    <source>
        <dbReference type="EMBL" id="KKK47786.1"/>
    </source>
</evidence>
<feature type="transmembrane region" description="Helical" evidence="1">
    <location>
        <begin position="33"/>
        <end position="52"/>
    </location>
</feature>
<proteinExistence type="predicted"/>
<keyword evidence="1" id="KW-1133">Transmembrane helix</keyword>
<feature type="transmembrane region" description="Helical" evidence="1">
    <location>
        <begin position="197"/>
        <end position="221"/>
    </location>
</feature>
<keyword evidence="1" id="KW-0472">Membrane</keyword>
<sequence length="265" mass="31151">MSRIKSIVIVELCAILIYIIITLFSITIQPINLIFGIFCIMVIPGYNLVRIFKPQSTFILKIGYTTILSLAVVNIFMFFFYFFLYDLTFKTEDIRFFFDPILLITSLQILNLTLIVLNELILSKKSNSINTNTKNIRNRNPVLNFIVIFKKINLKSLISYIVFLLSVIFLCLSTYYSSVSDNSFSATYVDYRANFTFFLRVPYLFYIFLIILIVSLGYIIFSTKNKYLKLLSISIFLYTLWILPFLQIKNIYNHDTKLLFDLYRS</sequence>
<dbReference type="AlphaFoldDB" id="A0A0F8YIB1"/>
<keyword evidence="1" id="KW-0812">Transmembrane</keyword>
<evidence type="ECO:0000256" key="1">
    <source>
        <dbReference type="SAM" id="Phobius"/>
    </source>
</evidence>
<comment type="caution">
    <text evidence="2">The sequence shown here is derived from an EMBL/GenBank/DDBJ whole genome shotgun (WGS) entry which is preliminary data.</text>
</comment>
<name>A0A0F8YIB1_9ZZZZ</name>